<organism evidence="2 3">
    <name type="scientific">Natronoarchaeum mannanilyticum</name>
    <dbReference type="NCBI Taxonomy" id="926360"/>
    <lineage>
        <taxon>Archaea</taxon>
        <taxon>Methanobacteriati</taxon>
        <taxon>Methanobacteriota</taxon>
        <taxon>Stenosarchaea group</taxon>
        <taxon>Halobacteria</taxon>
        <taxon>Halobacteriales</taxon>
        <taxon>Natronoarchaeaceae</taxon>
    </lineage>
</organism>
<dbReference type="NCBIfam" id="NF011470">
    <property type="entry name" value="PRK14887.1"/>
    <property type="match status" value="1"/>
</dbReference>
<dbReference type="Proteomes" id="UP001500420">
    <property type="component" value="Unassembled WGS sequence"/>
</dbReference>
<evidence type="ECO:0000313" key="2">
    <source>
        <dbReference type="EMBL" id="GAA0660677.1"/>
    </source>
</evidence>
<gene>
    <name evidence="2" type="ORF">GCM10009020_00890</name>
</gene>
<feature type="region of interest" description="Disordered" evidence="1">
    <location>
        <begin position="17"/>
        <end position="59"/>
    </location>
</feature>
<proteinExistence type="predicted"/>
<evidence type="ECO:0000256" key="1">
    <source>
        <dbReference type="SAM" id="MobiDB-lite"/>
    </source>
</evidence>
<evidence type="ECO:0000313" key="3">
    <source>
        <dbReference type="Proteomes" id="UP001500420"/>
    </source>
</evidence>
<name>A0AAV3T4V3_9EURY</name>
<feature type="compositionally biased region" description="Basic and acidic residues" evidence="1">
    <location>
        <begin position="17"/>
        <end position="37"/>
    </location>
</feature>
<protein>
    <submittedName>
        <fullName evidence="2">KEOPS complex subunit Pcc1</fullName>
    </submittedName>
</protein>
<accession>A0AAV3T4V3</accession>
<keyword evidence="3" id="KW-1185">Reference proteome</keyword>
<comment type="caution">
    <text evidence="2">The sequence shown here is derived from an EMBL/GenBank/DDBJ whole genome shotgun (WGS) entry which is preliminary data.</text>
</comment>
<feature type="compositionally biased region" description="Low complexity" evidence="1">
    <location>
        <begin position="38"/>
        <end position="51"/>
    </location>
</feature>
<reference evidence="2 3" key="1">
    <citation type="journal article" date="2019" name="Int. J. Syst. Evol. Microbiol.">
        <title>The Global Catalogue of Microorganisms (GCM) 10K type strain sequencing project: providing services to taxonomists for standard genome sequencing and annotation.</title>
        <authorList>
            <consortium name="The Broad Institute Genomics Platform"/>
            <consortium name="The Broad Institute Genome Sequencing Center for Infectious Disease"/>
            <person name="Wu L."/>
            <person name="Ma J."/>
        </authorList>
    </citation>
    <scope>NUCLEOTIDE SEQUENCE [LARGE SCALE GENOMIC DNA]</scope>
    <source>
        <strain evidence="2 3">JCM 16328</strain>
    </source>
</reference>
<sequence length="100" mass="10849">MRRATIRSELDDAHVIARAIRPDNTDEMSTRVERPDGATDASSDNADAPADAGEDSATVVTEIERETTGGLRTNVDDYVVNVDVATRVAQHAKRHTNTQS</sequence>
<dbReference type="AlphaFoldDB" id="A0AAV3T4V3"/>
<dbReference type="RefSeq" id="WP_343771839.1">
    <property type="nucleotide sequence ID" value="NZ_BAAADV010000001.1"/>
</dbReference>
<dbReference type="EMBL" id="BAAADV010000001">
    <property type="protein sequence ID" value="GAA0660677.1"/>
    <property type="molecule type" value="Genomic_DNA"/>
</dbReference>